<dbReference type="InterPro" id="IPR036291">
    <property type="entry name" value="NAD(P)-bd_dom_sf"/>
</dbReference>
<dbReference type="InterPro" id="IPR002347">
    <property type="entry name" value="SDR_fam"/>
</dbReference>
<protein>
    <submittedName>
        <fullName evidence="1">SDR family NAD(P)-dependent oxidoreductase</fullName>
    </submittedName>
</protein>
<reference evidence="1" key="1">
    <citation type="submission" date="2023-07" db="EMBL/GenBank/DDBJ databases">
        <title>Marinobacter sp. chi1 genome sequencing and assembly.</title>
        <authorList>
            <person name="Park S."/>
        </authorList>
    </citation>
    <scope>NUCLEOTIDE SEQUENCE</scope>
    <source>
        <strain evidence="1">Chi1</strain>
    </source>
</reference>
<dbReference type="Pfam" id="PF00106">
    <property type="entry name" value="adh_short"/>
    <property type="match status" value="1"/>
</dbReference>
<keyword evidence="2" id="KW-1185">Reference proteome</keyword>
<dbReference type="SUPFAM" id="SSF51735">
    <property type="entry name" value="NAD(P)-binding Rossmann-fold domains"/>
    <property type="match status" value="1"/>
</dbReference>
<accession>A0ABT8W0M5</accession>
<organism evidence="1 2">
    <name type="scientific">Marinobacter suaedae</name>
    <dbReference type="NCBI Taxonomy" id="3057675"/>
    <lineage>
        <taxon>Bacteria</taxon>
        <taxon>Pseudomonadati</taxon>
        <taxon>Pseudomonadota</taxon>
        <taxon>Gammaproteobacteria</taxon>
        <taxon>Pseudomonadales</taxon>
        <taxon>Marinobacteraceae</taxon>
        <taxon>Marinobacter</taxon>
    </lineage>
</organism>
<proteinExistence type="predicted"/>
<dbReference type="Gene3D" id="3.40.50.720">
    <property type="entry name" value="NAD(P)-binding Rossmann-like Domain"/>
    <property type="match status" value="1"/>
</dbReference>
<dbReference type="RefSeq" id="WP_302909555.1">
    <property type="nucleotide sequence ID" value="NZ_JAUMIS010000001.1"/>
</dbReference>
<evidence type="ECO:0000313" key="2">
    <source>
        <dbReference type="Proteomes" id="UP001168640"/>
    </source>
</evidence>
<dbReference type="EMBL" id="JAUMIS010000001">
    <property type="protein sequence ID" value="MDO3721733.1"/>
    <property type="molecule type" value="Genomic_DNA"/>
</dbReference>
<comment type="caution">
    <text evidence="1">The sequence shown here is derived from an EMBL/GenBank/DDBJ whole genome shotgun (WGS) entry which is preliminary data.</text>
</comment>
<dbReference type="PRINTS" id="PR00081">
    <property type="entry name" value="GDHRDH"/>
</dbReference>
<gene>
    <name evidence="1" type="ORF">QVZ43_08340</name>
</gene>
<dbReference type="InterPro" id="IPR051468">
    <property type="entry name" value="Fungal_SecMetab_SDRs"/>
</dbReference>
<name>A0ABT8W0M5_9GAMM</name>
<evidence type="ECO:0000313" key="1">
    <source>
        <dbReference type="EMBL" id="MDO3721733.1"/>
    </source>
</evidence>
<dbReference type="PANTHER" id="PTHR43544:SF12">
    <property type="entry name" value="NAD(P)-BINDING ROSSMANN-FOLD SUPERFAMILY PROTEIN"/>
    <property type="match status" value="1"/>
</dbReference>
<dbReference type="Proteomes" id="UP001168640">
    <property type="component" value="Unassembled WGS sequence"/>
</dbReference>
<dbReference type="PANTHER" id="PTHR43544">
    <property type="entry name" value="SHORT-CHAIN DEHYDROGENASE/REDUCTASE"/>
    <property type="match status" value="1"/>
</dbReference>
<sequence>MNRIVIAGVSGAIGGAMAEAILDQSPDSRVVGLCRNPDRAAERLQASGKIRFLTWNAEEDEVPADVLSELEAVMPANEGIDTFIYAAGLLHSEDLFPEKRLEDVSASAMARAFAVNATGFAVLAQALLPWLQHREFKRIAAISAKVGSISDNRLGGWYAYRSSKAALNMLVRTLSVELPRRCKPVACVALHPGTTESALSAPFRQSLAQLQVHKPGETASNLLRVIRNVTAEDNGRFLSWDGTELLW</sequence>